<dbReference type="GO" id="GO:0008360">
    <property type="term" value="P:regulation of cell shape"/>
    <property type="evidence" value="ECO:0007669"/>
    <property type="project" value="UniProtKB-KW"/>
</dbReference>
<comment type="pathway">
    <text evidence="2">Cell wall biogenesis; peptidoglycan biosynthesis.</text>
</comment>
<evidence type="ECO:0000256" key="14">
    <source>
        <dbReference type="NCBIfam" id="TIGR01082"/>
    </source>
</evidence>
<evidence type="ECO:0000256" key="5">
    <source>
        <dbReference type="ARBA" id="ARBA00022598"/>
    </source>
</evidence>
<evidence type="ECO:0000256" key="8">
    <source>
        <dbReference type="ARBA" id="ARBA00022840"/>
    </source>
</evidence>
<proteinExistence type="predicted"/>
<dbReference type="PANTHER" id="PTHR43445:SF3">
    <property type="entry name" value="UDP-N-ACETYLMURAMATE--L-ALANINE LIGASE"/>
    <property type="match status" value="1"/>
</dbReference>
<evidence type="ECO:0000256" key="6">
    <source>
        <dbReference type="ARBA" id="ARBA00022618"/>
    </source>
</evidence>
<keyword evidence="11" id="KW-0131">Cell cycle</keyword>
<dbReference type="Gene3D" id="3.40.1190.10">
    <property type="entry name" value="Mur-like, catalytic domain"/>
    <property type="match status" value="1"/>
</dbReference>
<accession>A0A968KV15</accession>
<dbReference type="AlphaFoldDB" id="A0A968KV15"/>
<dbReference type="GO" id="GO:0005737">
    <property type="term" value="C:cytoplasm"/>
    <property type="evidence" value="ECO:0007669"/>
    <property type="project" value="UniProtKB-SubCell"/>
</dbReference>
<evidence type="ECO:0000256" key="12">
    <source>
        <dbReference type="ARBA" id="ARBA00023316"/>
    </source>
</evidence>
<dbReference type="InterPro" id="IPR036565">
    <property type="entry name" value="Mur-like_cat_sf"/>
</dbReference>
<dbReference type="InterPro" id="IPR036615">
    <property type="entry name" value="Mur_ligase_C_dom_sf"/>
</dbReference>
<dbReference type="InterPro" id="IPR004101">
    <property type="entry name" value="Mur_ligase_C"/>
</dbReference>
<dbReference type="EMBL" id="JAATLK010000001">
    <property type="protein sequence ID" value="NIZ46758.1"/>
    <property type="molecule type" value="Genomic_DNA"/>
</dbReference>
<dbReference type="RefSeq" id="WP_167703208.1">
    <property type="nucleotide sequence ID" value="NZ_CP118168.1"/>
</dbReference>
<keyword evidence="10" id="KW-0573">Peptidoglycan synthesis</keyword>
<keyword evidence="8" id="KW-0067">ATP-binding</keyword>
<feature type="domain" description="Mur ligase C-terminal" evidence="16">
    <location>
        <begin position="325"/>
        <end position="459"/>
    </location>
</feature>
<sequence>MNWEQLTGRRIHIIGVKGSGCAALAEILHNQGAVLSGSDNPANFYTSAILDTLGFPIYHTFSERHITESLDAVIYSAAYERDNIELECARRLGLLTLSYPQALGAMSKQRFSIAVAGVHGKTTTTALLGSIVQDQNWPATTLVGSRVANFGDTATSIKGDKIFIAETCEYREHFHEFFPNMILLTSVEWDHQDFYTDVSMIETAFVKFIEKLPIGGVLLFNGDCSGVRRVTESVKMLRSDIKFYSIGRGEDVDIQITEEALINEYNTFCLTGLRAPVALPMIGHHNVTNAAMALAMSYLLAQERQLPWVEDQALLTVSRFLGLARRLERIGLHPTRNILILDDYAHHPSAIKTTLLGLKEFYPNRRLIVSFMSHTYSRTASLFNEFVESLLIADVLILHKIYGSAREHSNGSLSGYDLYNAVKERKLSMVFYQENPLDSLFILKNMIENNDIVLTMGAGDNFILSHALREELWIDV</sequence>
<keyword evidence="19" id="KW-1185">Reference proteome</keyword>
<evidence type="ECO:0000259" key="15">
    <source>
        <dbReference type="Pfam" id="PF01225"/>
    </source>
</evidence>
<dbReference type="Pfam" id="PF01225">
    <property type="entry name" value="Mur_ligase"/>
    <property type="match status" value="1"/>
</dbReference>
<gene>
    <name evidence="18" type="primary">murC</name>
    <name evidence="18" type="ORF">HCT46_02320</name>
</gene>
<dbReference type="InterPro" id="IPR005758">
    <property type="entry name" value="UDP-N-AcMur_Ala_ligase_MurC"/>
</dbReference>
<dbReference type="InterPro" id="IPR050061">
    <property type="entry name" value="MurCDEF_pg_biosynth"/>
</dbReference>
<protein>
    <recommendedName>
        <fullName evidence="3 14">UDP-N-acetylmuramate--L-alanine ligase</fullName>
        <ecNumber evidence="3 14">6.3.2.8</ecNumber>
    </recommendedName>
</protein>
<dbReference type="GO" id="GO:0071555">
    <property type="term" value="P:cell wall organization"/>
    <property type="evidence" value="ECO:0007669"/>
    <property type="project" value="UniProtKB-KW"/>
</dbReference>
<evidence type="ECO:0000256" key="11">
    <source>
        <dbReference type="ARBA" id="ARBA00023306"/>
    </source>
</evidence>
<keyword evidence="6" id="KW-0132">Cell division</keyword>
<evidence type="ECO:0000256" key="10">
    <source>
        <dbReference type="ARBA" id="ARBA00022984"/>
    </source>
</evidence>
<evidence type="ECO:0000256" key="4">
    <source>
        <dbReference type="ARBA" id="ARBA00022490"/>
    </source>
</evidence>
<dbReference type="InterPro" id="IPR013221">
    <property type="entry name" value="Mur_ligase_cen"/>
</dbReference>
<evidence type="ECO:0000259" key="16">
    <source>
        <dbReference type="Pfam" id="PF02875"/>
    </source>
</evidence>
<keyword evidence="12" id="KW-0961">Cell wall biogenesis/degradation</keyword>
<feature type="domain" description="Mur ligase central" evidence="17">
    <location>
        <begin position="115"/>
        <end position="296"/>
    </location>
</feature>
<dbReference type="GO" id="GO:0051301">
    <property type="term" value="P:cell division"/>
    <property type="evidence" value="ECO:0007669"/>
    <property type="project" value="UniProtKB-KW"/>
</dbReference>
<keyword evidence="9" id="KW-0133">Cell shape</keyword>
<keyword evidence="4" id="KW-0963">Cytoplasm</keyword>
<keyword evidence="7" id="KW-0547">Nucleotide-binding</keyword>
<dbReference type="GO" id="GO:0009252">
    <property type="term" value="P:peptidoglycan biosynthetic process"/>
    <property type="evidence" value="ECO:0007669"/>
    <property type="project" value="UniProtKB-UniRule"/>
</dbReference>
<comment type="subcellular location">
    <subcellularLocation>
        <location evidence="1">Cytoplasm</location>
    </subcellularLocation>
</comment>
<name>A0A968KV15_9SPIO</name>
<dbReference type="EC" id="6.3.2.8" evidence="3 14"/>
<dbReference type="InterPro" id="IPR000713">
    <property type="entry name" value="Mur_ligase_N"/>
</dbReference>
<reference evidence="18" key="1">
    <citation type="submission" date="2020-03" db="EMBL/GenBank/DDBJ databases">
        <title>Spirochaetal bacteria isolated from arthropods constitute a novel genus Entomospira genus novum within the order Spirochaetales.</title>
        <authorList>
            <person name="Grana-Miraglia L."/>
            <person name="Sikutova S."/>
            <person name="Fingerle V."/>
            <person name="Sing A."/>
            <person name="Castillo-Ramirez S."/>
            <person name="Margos G."/>
            <person name="Rudolf I."/>
        </authorList>
    </citation>
    <scope>NUCLEOTIDE SEQUENCE</scope>
    <source>
        <strain evidence="18">BR208</strain>
    </source>
</reference>
<dbReference type="PANTHER" id="PTHR43445">
    <property type="entry name" value="UDP-N-ACETYLMURAMATE--L-ALANINE LIGASE-RELATED"/>
    <property type="match status" value="1"/>
</dbReference>
<dbReference type="Gene3D" id="3.90.190.20">
    <property type="entry name" value="Mur ligase, C-terminal domain"/>
    <property type="match status" value="1"/>
</dbReference>
<feature type="domain" description="Mur ligase N-terminal catalytic" evidence="15">
    <location>
        <begin position="10"/>
        <end position="109"/>
    </location>
</feature>
<dbReference type="Gene3D" id="3.40.50.720">
    <property type="entry name" value="NAD(P)-binding Rossmann-like Domain"/>
    <property type="match status" value="1"/>
</dbReference>
<dbReference type="Pfam" id="PF02875">
    <property type="entry name" value="Mur_ligase_C"/>
    <property type="match status" value="1"/>
</dbReference>
<evidence type="ECO:0000313" key="18">
    <source>
        <dbReference type="EMBL" id="NIZ46758.1"/>
    </source>
</evidence>
<dbReference type="GO" id="GO:0008763">
    <property type="term" value="F:UDP-N-acetylmuramate-L-alanine ligase activity"/>
    <property type="evidence" value="ECO:0007669"/>
    <property type="project" value="UniProtKB-UniRule"/>
</dbReference>
<evidence type="ECO:0000256" key="13">
    <source>
        <dbReference type="ARBA" id="ARBA00047833"/>
    </source>
</evidence>
<dbReference type="Proteomes" id="UP000752013">
    <property type="component" value="Unassembled WGS sequence"/>
</dbReference>
<evidence type="ECO:0000256" key="2">
    <source>
        <dbReference type="ARBA" id="ARBA00004752"/>
    </source>
</evidence>
<evidence type="ECO:0000259" key="17">
    <source>
        <dbReference type="Pfam" id="PF08245"/>
    </source>
</evidence>
<dbReference type="GO" id="GO:0005524">
    <property type="term" value="F:ATP binding"/>
    <property type="evidence" value="ECO:0007669"/>
    <property type="project" value="UniProtKB-KW"/>
</dbReference>
<keyword evidence="5 18" id="KW-0436">Ligase</keyword>
<dbReference type="SUPFAM" id="SSF53244">
    <property type="entry name" value="MurD-like peptide ligases, peptide-binding domain"/>
    <property type="match status" value="1"/>
</dbReference>
<dbReference type="NCBIfam" id="TIGR01082">
    <property type="entry name" value="murC"/>
    <property type="match status" value="1"/>
</dbReference>
<dbReference type="SUPFAM" id="SSF53623">
    <property type="entry name" value="MurD-like peptide ligases, catalytic domain"/>
    <property type="match status" value="1"/>
</dbReference>
<evidence type="ECO:0000313" key="19">
    <source>
        <dbReference type="Proteomes" id="UP000752013"/>
    </source>
</evidence>
<dbReference type="SUPFAM" id="SSF51984">
    <property type="entry name" value="MurCD N-terminal domain"/>
    <property type="match status" value="1"/>
</dbReference>
<comment type="caution">
    <text evidence="18">The sequence shown here is derived from an EMBL/GenBank/DDBJ whole genome shotgun (WGS) entry which is preliminary data.</text>
</comment>
<evidence type="ECO:0000256" key="1">
    <source>
        <dbReference type="ARBA" id="ARBA00004496"/>
    </source>
</evidence>
<organism evidence="18 19">
    <name type="scientific">Entomospira nematocerorum</name>
    <dbReference type="NCBI Taxonomy" id="2719987"/>
    <lineage>
        <taxon>Bacteria</taxon>
        <taxon>Pseudomonadati</taxon>
        <taxon>Spirochaetota</taxon>
        <taxon>Spirochaetia</taxon>
        <taxon>Spirochaetales</taxon>
        <taxon>Spirochaetaceae</taxon>
        <taxon>Entomospira</taxon>
    </lineage>
</organism>
<comment type="catalytic activity">
    <reaction evidence="13">
        <text>UDP-N-acetyl-alpha-D-muramate + L-alanine + ATP = UDP-N-acetyl-alpha-D-muramoyl-L-alanine + ADP + phosphate + H(+)</text>
        <dbReference type="Rhea" id="RHEA:23372"/>
        <dbReference type="ChEBI" id="CHEBI:15378"/>
        <dbReference type="ChEBI" id="CHEBI:30616"/>
        <dbReference type="ChEBI" id="CHEBI:43474"/>
        <dbReference type="ChEBI" id="CHEBI:57972"/>
        <dbReference type="ChEBI" id="CHEBI:70757"/>
        <dbReference type="ChEBI" id="CHEBI:83898"/>
        <dbReference type="ChEBI" id="CHEBI:456216"/>
        <dbReference type="EC" id="6.3.2.8"/>
    </reaction>
</comment>
<evidence type="ECO:0000256" key="9">
    <source>
        <dbReference type="ARBA" id="ARBA00022960"/>
    </source>
</evidence>
<evidence type="ECO:0000256" key="7">
    <source>
        <dbReference type="ARBA" id="ARBA00022741"/>
    </source>
</evidence>
<evidence type="ECO:0000256" key="3">
    <source>
        <dbReference type="ARBA" id="ARBA00012211"/>
    </source>
</evidence>
<dbReference type="Pfam" id="PF08245">
    <property type="entry name" value="Mur_ligase_M"/>
    <property type="match status" value="1"/>
</dbReference>